<evidence type="ECO:0000313" key="2">
    <source>
        <dbReference type="Proteomes" id="UP001569414"/>
    </source>
</evidence>
<evidence type="ECO:0000313" key="1">
    <source>
        <dbReference type="EMBL" id="MFA0789031.1"/>
    </source>
</evidence>
<accession>A0ABV4NJ55</accession>
<dbReference type="EMBL" id="JBGMEL010000001">
    <property type="protein sequence ID" value="MFA0789031.1"/>
    <property type="molecule type" value="Genomic_DNA"/>
</dbReference>
<protein>
    <submittedName>
        <fullName evidence="1">Uncharacterized protein</fullName>
    </submittedName>
</protein>
<reference evidence="1 2" key="1">
    <citation type="submission" date="2024-08" db="EMBL/GenBank/DDBJ databases">
        <authorList>
            <person name="Ishaq N."/>
        </authorList>
    </citation>
    <scope>NUCLEOTIDE SEQUENCE [LARGE SCALE GENOMIC DNA]</scope>
    <source>
        <strain evidence="1 2">JCM 30400</strain>
    </source>
</reference>
<proteinExistence type="predicted"/>
<dbReference type="PROSITE" id="PS51257">
    <property type="entry name" value="PROKAR_LIPOPROTEIN"/>
    <property type="match status" value="1"/>
</dbReference>
<name>A0ABV4NJ55_9GAMM</name>
<keyword evidence="2" id="KW-1185">Reference proteome</keyword>
<organism evidence="1 2">
    <name type="scientific">Microbulbifer echini</name>
    <dbReference type="NCBI Taxonomy" id="1529067"/>
    <lineage>
        <taxon>Bacteria</taxon>
        <taxon>Pseudomonadati</taxon>
        <taxon>Pseudomonadota</taxon>
        <taxon>Gammaproteobacteria</taxon>
        <taxon>Cellvibrionales</taxon>
        <taxon>Microbulbiferaceae</taxon>
        <taxon>Microbulbifer</taxon>
    </lineage>
</organism>
<dbReference type="RefSeq" id="WP_371842227.1">
    <property type="nucleotide sequence ID" value="NZ_JBGMEL010000001.1"/>
</dbReference>
<sequence>MKYEWNFFKFFVLLFFIVTLAACGGGSSGSKAKTGEASEDAEAAPEAKTFAVALSTVVVQQMSTGRNIEVNTEKVVSQTMEYSY</sequence>
<comment type="caution">
    <text evidence="1">The sequence shown here is derived from an EMBL/GenBank/DDBJ whole genome shotgun (WGS) entry which is preliminary data.</text>
</comment>
<gene>
    <name evidence="1" type="ORF">ACCI51_00635</name>
</gene>
<dbReference type="Proteomes" id="UP001569414">
    <property type="component" value="Unassembled WGS sequence"/>
</dbReference>